<evidence type="ECO:0000313" key="2">
    <source>
        <dbReference type="Proteomes" id="UP000542811"/>
    </source>
</evidence>
<accession>A0ABR6GAE1</accession>
<organism evidence="1 2">
    <name type="scientific">Rhizobium laguerreae</name>
    <dbReference type="NCBI Taxonomy" id="1076926"/>
    <lineage>
        <taxon>Bacteria</taxon>
        <taxon>Pseudomonadati</taxon>
        <taxon>Pseudomonadota</taxon>
        <taxon>Alphaproteobacteria</taxon>
        <taxon>Hyphomicrobiales</taxon>
        <taxon>Rhizobiaceae</taxon>
        <taxon>Rhizobium/Agrobacterium group</taxon>
        <taxon>Rhizobium</taxon>
    </lineage>
</organism>
<sequence length="85" mass="9716">MKRKYNTCAAPLWPEDVAMIRGLVREYWERRQCERQGAVAEDSAKRLLWWFQSGGTDADSLRGLLKRVNVEDAPATVVMSTDEGE</sequence>
<gene>
    <name evidence="1" type="ORF">FHS25_003715</name>
</gene>
<protein>
    <submittedName>
        <fullName evidence="1">Uncharacterized protein</fullName>
    </submittedName>
</protein>
<keyword evidence="2" id="KW-1185">Reference proteome</keyword>
<name>A0ABR6GAE1_9HYPH</name>
<dbReference type="Proteomes" id="UP000542811">
    <property type="component" value="Unassembled WGS sequence"/>
</dbReference>
<reference evidence="1 2" key="1">
    <citation type="submission" date="2020-08" db="EMBL/GenBank/DDBJ databases">
        <title>Genomic Encyclopedia of Type Strains, Phase III (KMG-III): the genomes of soil and plant-associated and newly described type strains.</title>
        <authorList>
            <person name="Whitman W."/>
        </authorList>
    </citation>
    <scope>NUCLEOTIDE SEQUENCE [LARGE SCALE GENOMIC DNA]</scope>
    <source>
        <strain evidence="1 2">CECT 8280</strain>
    </source>
</reference>
<comment type="caution">
    <text evidence="1">The sequence shown here is derived from an EMBL/GenBank/DDBJ whole genome shotgun (WGS) entry which is preliminary data.</text>
</comment>
<proteinExistence type="predicted"/>
<evidence type="ECO:0000313" key="1">
    <source>
        <dbReference type="EMBL" id="MBB3163237.1"/>
    </source>
</evidence>
<dbReference type="EMBL" id="JACHXX010000004">
    <property type="protein sequence ID" value="MBB3163237.1"/>
    <property type="molecule type" value="Genomic_DNA"/>
</dbReference>